<gene>
    <name evidence="1" type="ORF">CLV59_11184</name>
</gene>
<dbReference type="EMBL" id="QLMA01000011">
    <property type="protein sequence ID" value="RAJ73965.1"/>
    <property type="molecule type" value="Genomic_DNA"/>
</dbReference>
<evidence type="ECO:0000313" key="2">
    <source>
        <dbReference type="Proteomes" id="UP000249819"/>
    </source>
</evidence>
<comment type="caution">
    <text evidence="1">The sequence shown here is derived from an EMBL/GenBank/DDBJ whole genome shotgun (WGS) entry which is preliminary data.</text>
</comment>
<protein>
    <submittedName>
        <fullName evidence="1">Uncharacterized protein</fullName>
    </submittedName>
</protein>
<organism evidence="1 2">
    <name type="scientific">Chitinophaga dinghuensis</name>
    <dbReference type="NCBI Taxonomy" id="1539050"/>
    <lineage>
        <taxon>Bacteria</taxon>
        <taxon>Pseudomonadati</taxon>
        <taxon>Bacteroidota</taxon>
        <taxon>Chitinophagia</taxon>
        <taxon>Chitinophagales</taxon>
        <taxon>Chitinophagaceae</taxon>
        <taxon>Chitinophaga</taxon>
    </lineage>
</organism>
<accession>A0A327VLA4</accession>
<dbReference type="AlphaFoldDB" id="A0A327VLA4"/>
<sequence>MNMYKNLFYLMTVAVLLWSCGQQKGNKSGEKDSSGVVMADVPATSETPVDTISLANKTFFVYTIDSAVFEKFKLPTQDTSEAQALAKDTTVKRNGSSLLFKLQNGKTLTLTDNDNDTAATFGHYLYVANYPEINKKGVIVYYYESQDFLLVDNHNGDTLHIWTEPIFSPDKKHFLCASMDLVAAFLPNGFQLYDIEKDKIKYVGEANLETWGPTQTKWVDPKTILCQYISIDEEGNTQSKYVKLVMQ</sequence>
<evidence type="ECO:0000313" key="1">
    <source>
        <dbReference type="EMBL" id="RAJ73965.1"/>
    </source>
</evidence>
<keyword evidence="2" id="KW-1185">Reference proteome</keyword>
<name>A0A327VLA4_9BACT</name>
<proteinExistence type="predicted"/>
<reference evidence="1 2" key="1">
    <citation type="submission" date="2018-06" db="EMBL/GenBank/DDBJ databases">
        <title>Genomic Encyclopedia of Archaeal and Bacterial Type Strains, Phase II (KMG-II): from individual species to whole genera.</title>
        <authorList>
            <person name="Goeker M."/>
        </authorList>
    </citation>
    <scope>NUCLEOTIDE SEQUENCE [LARGE SCALE GENOMIC DNA]</scope>
    <source>
        <strain evidence="1 2">DSM 29821</strain>
    </source>
</reference>
<dbReference type="Proteomes" id="UP000249819">
    <property type="component" value="Unassembled WGS sequence"/>
</dbReference>